<keyword evidence="2" id="KW-0805">Transcription regulation</keyword>
<dbReference type="Pfam" id="PF01325">
    <property type="entry name" value="Fe_dep_repress"/>
    <property type="match status" value="1"/>
</dbReference>
<dbReference type="GO" id="GO:0046914">
    <property type="term" value="F:transition metal ion binding"/>
    <property type="evidence" value="ECO:0007669"/>
    <property type="project" value="InterPro"/>
</dbReference>
<dbReference type="Gene3D" id="1.10.10.10">
    <property type="entry name" value="Winged helix-like DNA-binding domain superfamily/Winged helix DNA-binding domain"/>
    <property type="match status" value="1"/>
</dbReference>
<dbReference type="PROSITE" id="PS50944">
    <property type="entry name" value="HTH_DTXR"/>
    <property type="match status" value="1"/>
</dbReference>
<evidence type="ECO:0000256" key="2">
    <source>
        <dbReference type="ARBA" id="ARBA00023015"/>
    </source>
</evidence>
<organism evidence="7">
    <name type="scientific">Methanotorris igneus (strain DSM 5666 / JCM 11834 / Kol 5)</name>
    <dbReference type="NCBI Taxonomy" id="880724"/>
    <lineage>
        <taxon>Archaea</taxon>
        <taxon>Methanobacteriati</taxon>
        <taxon>Methanobacteriota</taxon>
        <taxon>Methanomada group</taxon>
        <taxon>Methanococci</taxon>
        <taxon>Methanococcales</taxon>
        <taxon>Methanocaldococcaceae</taxon>
        <taxon>Methanotorris</taxon>
    </lineage>
</organism>
<dbReference type="RefSeq" id="WP_013798326.1">
    <property type="nucleotide sequence ID" value="NC_015562.1"/>
</dbReference>
<name>F6BEY1_METIK</name>
<dbReference type="InterPro" id="IPR036388">
    <property type="entry name" value="WH-like_DNA-bd_sf"/>
</dbReference>
<dbReference type="KEGG" id="mig:Metig_0159"/>
<evidence type="ECO:0000256" key="1">
    <source>
        <dbReference type="ARBA" id="ARBA00007871"/>
    </source>
</evidence>
<dbReference type="OrthoDB" id="24735at2157"/>
<evidence type="ECO:0000313" key="6">
    <source>
        <dbReference type="EMBL" id="AEF95717.1"/>
    </source>
</evidence>
<dbReference type="InterPro" id="IPR022687">
    <property type="entry name" value="HTH_DTXR"/>
</dbReference>
<dbReference type="GO" id="GO:0046983">
    <property type="term" value="F:protein dimerization activity"/>
    <property type="evidence" value="ECO:0007669"/>
    <property type="project" value="InterPro"/>
</dbReference>
<dbReference type="STRING" id="880724.Metig_0159"/>
<feature type="domain" description="HTH dtxR-type" evidence="5">
    <location>
        <begin position="1"/>
        <end position="64"/>
    </location>
</feature>
<dbReference type="SUPFAM" id="SSF47979">
    <property type="entry name" value="Iron-dependent repressor protein, dimerization domain"/>
    <property type="match status" value="1"/>
</dbReference>
<reference evidence="6 7" key="1">
    <citation type="submission" date="2011-05" db="EMBL/GenBank/DDBJ databases">
        <title>Complete sequence of Methanotorris igneus Kol 5.</title>
        <authorList>
            <consortium name="US DOE Joint Genome Institute"/>
            <person name="Lucas S."/>
            <person name="Han J."/>
            <person name="Lapidus A."/>
            <person name="Cheng J.-F."/>
            <person name="Goodwin L."/>
            <person name="Pitluck S."/>
            <person name="Peters L."/>
            <person name="Mikhailova N."/>
            <person name="Chertkov O."/>
            <person name="Han C."/>
            <person name="Tapia R."/>
            <person name="Land M."/>
            <person name="Hauser L."/>
            <person name="Kyrpides N."/>
            <person name="Ivanova N."/>
            <person name="Pagani I."/>
            <person name="Sieprawska-Lupa M."/>
            <person name="Whitman W."/>
            <person name="Woyke T."/>
        </authorList>
    </citation>
    <scope>NUCLEOTIDE SEQUENCE [LARGE SCALE GENOMIC DNA]</scope>
    <source>
        <strain evidence="7">DSM 5666 / JCM 11834 / Kol 5</strain>
    </source>
</reference>
<comment type="similarity">
    <text evidence="1">Belongs to the DtxR/MntR family.</text>
</comment>
<dbReference type="Gene3D" id="1.10.60.10">
    <property type="entry name" value="Iron dependent repressor, metal binding and dimerisation domain"/>
    <property type="match status" value="1"/>
</dbReference>
<dbReference type="Proteomes" id="UP000009227">
    <property type="component" value="Chromosome"/>
</dbReference>
<keyword evidence="3" id="KW-0238">DNA-binding</keyword>
<evidence type="ECO:0000259" key="5">
    <source>
        <dbReference type="PROSITE" id="PS50944"/>
    </source>
</evidence>
<proteinExistence type="inferred from homology"/>
<dbReference type="InterPro" id="IPR036421">
    <property type="entry name" value="Fe_dep_repressor_sf"/>
</dbReference>
<protein>
    <submittedName>
        <fullName evidence="6">Iron (Metal) dependent repressor, DtxR family</fullName>
    </submittedName>
</protein>
<dbReference type="AlphaFoldDB" id="F6BEY1"/>
<dbReference type="SMART" id="SM00529">
    <property type="entry name" value="HTH_DTXR"/>
    <property type="match status" value="1"/>
</dbReference>
<dbReference type="InterPro" id="IPR036390">
    <property type="entry name" value="WH_DNA-bd_sf"/>
</dbReference>
<dbReference type="PANTHER" id="PTHR33238">
    <property type="entry name" value="IRON (METAL) DEPENDENT REPRESSOR, DTXR FAMILY"/>
    <property type="match status" value="1"/>
</dbReference>
<keyword evidence="4" id="KW-0804">Transcription</keyword>
<dbReference type="GeneID" id="10642994"/>
<evidence type="ECO:0000256" key="4">
    <source>
        <dbReference type="ARBA" id="ARBA00023163"/>
    </source>
</evidence>
<dbReference type="GO" id="GO:0003677">
    <property type="term" value="F:DNA binding"/>
    <property type="evidence" value="ECO:0007669"/>
    <property type="project" value="UniProtKB-KW"/>
</dbReference>
<gene>
    <name evidence="6" type="ordered locus">Metig_0159</name>
</gene>
<evidence type="ECO:0000256" key="3">
    <source>
        <dbReference type="ARBA" id="ARBA00023125"/>
    </source>
</evidence>
<dbReference type="Pfam" id="PF02742">
    <property type="entry name" value="Fe_dep_repr_C"/>
    <property type="match status" value="1"/>
</dbReference>
<dbReference type="EMBL" id="CP002737">
    <property type="protein sequence ID" value="AEF95717.1"/>
    <property type="molecule type" value="Genomic_DNA"/>
</dbReference>
<sequence length="132" mass="15268">MPSANMEDYLEKIYLFTKNKNRPIKTTELAKLLNVKPSAITDMAKKMSKEGYIIYEPYVGISLSEEGEKIAKKTLRKHRIIETFLTNFLGMDLDKAYEEACKIEHVVSDETVERLYSFMNKPKTCPHGENIE</sequence>
<accession>F6BEY1</accession>
<dbReference type="InterPro" id="IPR022689">
    <property type="entry name" value="Iron_dep_repressor"/>
</dbReference>
<keyword evidence="7" id="KW-1185">Reference proteome</keyword>
<dbReference type="InterPro" id="IPR050536">
    <property type="entry name" value="DtxR_MntR_Metal-Reg"/>
</dbReference>
<dbReference type="GO" id="GO:0003700">
    <property type="term" value="F:DNA-binding transcription factor activity"/>
    <property type="evidence" value="ECO:0007669"/>
    <property type="project" value="InterPro"/>
</dbReference>
<dbReference type="InterPro" id="IPR001367">
    <property type="entry name" value="Fe_dep_repressor"/>
</dbReference>
<dbReference type="PANTHER" id="PTHR33238:SF7">
    <property type="entry name" value="IRON-DEPENDENT TRANSCRIPTIONAL REGULATOR"/>
    <property type="match status" value="1"/>
</dbReference>
<evidence type="ECO:0000313" key="7">
    <source>
        <dbReference type="Proteomes" id="UP000009227"/>
    </source>
</evidence>
<dbReference type="HOGENOM" id="CLU_069532_4_1_2"/>
<dbReference type="SUPFAM" id="SSF46785">
    <property type="entry name" value="Winged helix' DNA-binding domain"/>
    <property type="match status" value="1"/>
</dbReference>